<name>A0A9W6EUU7_9FLAO</name>
<accession>A0A9W6EUU7</accession>
<evidence type="ECO:0000256" key="1">
    <source>
        <dbReference type="SAM" id="Phobius"/>
    </source>
</evidence>
<gene>
    <name evidence="2" type="ORF">NBRC110019_20690</name>
</gene>
<sequence>MIIDETQTRRNNLINILVFVVFFSLTYLGFKYFKETEKSELELMAEEYSKELPMTVNKTTRLDSVAVHENAIFYSYTLVNLNKDDFQIDFIQNDLKSKMIADLQNNSETQKFRDNGVVFNYNYYDKNGVLGTTVEIRPEDVPFVVNN</sequence>
<dbReference type="Gene3D" id="3.30.300.250">
    <property type="match status" value="1"/>
</dbReference>
<evidence type="ECO:0000313" key="3">
    <source>
        <dbReference type="Proteomes" id="UP001143545"/>
    </source>
</evidence>
<reference evidence="2" key="1">
    <citation type="submission" date="2022-07" db="EMBL/GenBank/DDBJ databases">
        <title>Taxonomy of Novel Oxalotrophic and Methylotrophic Bacteria.</title>
        <authorList>
            <person name="Sahin N."/>
            <person name="Tani A."/>
        </authorList>
    </citation>
    <scope>NUCLEOTIDE SEQUENCE</scope>
    <source>
        <strain evidence="2">AM327</strain>
    </source>
</reference>
<evidence type="ECO:0000313" key="2">
    <source>
        <dbReference type="EMBL" id="GLB53029.1"/>
    </source>
</evidence>
<feature type="transmembrane region" description="Helical" evidence="1">
    <location>
        <begin position="12"/>
        <end position="30"/>
    </location>
</feature>
<comment type="caution">
    <text evidence="2">The sequence shown here is derived from an EMBL/GenBank/DDBJ whole genome shotgun (WGS) entry which is preliminary data.</text>
</comment>
<keyword evidence="1" id="KW-1133">Transmembrane helix</keyword>
<proteinExistence type="predicted"/>
<dbReference type="Proteomes" id="UP001143545">
    <property type="component" value="Unassembled WGS sequence"/>
</dbReference>
<keyword evidence="1" id="KW-0472">Membrane</keyword>
<organism evidence="2 3">
    <name type="scientific">Neptunitalea chrysea</name>
    <dbReference type="NCBI Taxonomy" id="1647581"/>
    <lineage>
        <taxon>Bacteria</taxon>
        <taxon>Pseudomonadati</taxon>
        <taxon>Bacteroidota</taxon>
        <taxon>Flavobacteriia</taxon>
        <taxon>Flavobacteriales</taxon>
        <taxon>Flavobacteriaceae</taxon>
        <taxon>Neptunitalea</taxon>
    </lineage>
</organism>
<dbReference type="EMBL" id="BRVP01000013">
    <property type="protein sequence ID" value="GLB53029.1"/>
    <property type="molecule type" value="Genomic_DNA"/>
</dbReference>
<dbReference type="RefSeq" id="WP_281754670.1">
    <property type="nucleotide sequence ID" value="NZ_BRVP01000013.1"/>
</dbReference>
<keyword evidence="1" id="KW-0812">Transmembrane</keyword>
<keyword evidence="3" id="KW-1185">Reference proteome</keyword>
<dbReference type="AlphaFoldDB" id="A0A9W6EUU7"/>
<protein>
    <submittedName>
        <fullName evidence="2">Uncharacterized protein</fullName>
    </submittedName>
</protein>